<keyword evidence="2" id="KW-1185">Reference proteome</keyword>
<dbReference type="RefSeq" id="WP_312177490.1">
    <property type="nucleotide sequence ID" value="NZ_JAYLAA010000004.1"/>
</dbReference>
<evidence type="ECO:0000313" key="2">
    <source>
        <dbReference type="Proteomes" id="UP001348397"/>
    </source>
</evidence>
<protein>
    <submittedName>
        <fullName evidence="1">Uncharacterized protein</fullName>
    </submittedName>
</protein>
<evidence type="ECO:0000313" key="1">
    <source>
        <dbReference type="EMBL" id="MEC3874274.1"/>
    </source>
</evidence>
<dbReference type="Proteomes" id="UP001348397">
    <property type="component" value="Unassembled WGS sequence"/>
</dbReference>
<gene>
    <name evidence="1" type="ORF">SOP96_00950</name>
</gene>
<reference evidence="1 2" key="1">
    <citation type="submission" date="2024-01" db="EMBL/GenBank/DDBJ databases">
        <title>Chryseobacterium sp. T9W2-O.</title>
        <authorList>
            <person name="Maltman C."/>
        </authorList>
    </citation>
    <scope>NUCLEOTIDE SEQUENCE [LARGE SCALE GENOMIC DNA]</scope>
    <source>
        <strain evidence="1 2">T9W2-O</strain>
    </source>
</reference>
<comment type="caution">
    <text evidence="1">The sequence shown here is derived from an EMBL/GenBank/DDBJ whole genome shotgun (WGS) entry which is preliminary data.</text>
</comment>
<sequence>MNYIKETLKKETSSFEELIECFEKIKTNGEVVVIKFDGERNENAYTVFISFPNNKREMIRIDDNDLKNALIKVLNIYLESPKEN</sequence>
<organism evidence="1 2">
    <name type="scientific">Chryseobacterium salviniae</name>
    <dbReference type="NCBI Taxonomy" id="3101750"/>
    <lineage>
        <taxon>Bacteria</taxon>
        <taxon>Pseudomonadati</taxon>
        <taxon>Bacteroidota</taxon>
        <taxon>Flavobacteriia</taxon>
        <taxon>Flavobacteriales</taxon>
        <taxon>Weeksellaceae</taxon>
        <taxon>Chryseobacterium group</taxon>
        <taxon>Chryseobacterium</taxon>
    </lineage>
</organism>
<accession>A0ABU6HNI0</accession>
<proteinExistence type="predicted"/>
<name>A0ABU6HNI0_9FLAO</name>
<dbReference type="EMBL" id="JAYLAA010000004">
    <property type="protein sequence ID" value="MEC3874274.1"/>
    <property type="molecule type" value="Genomic_DNA"/>
</dbReference>